<dbReference type="PANTHER" id="PTHR43877">
    <property type="entry name" value="AMINOALKYLPHOSPHONATE N-ACETYLTRANSFERASE-RELATED-RELATED"/>
    <property type="match status" value="1"/>
</dbReference>
<keyword evidence="1" id="KW-0808">Transferase</keyword>
<reference evidence="4 5" key="1">
    <citation type="submission" date="2014-03" db="EMBL/GenBank/DDBJ databases">
        <title>Genomics of Bifidobacteria.</title>
        <authorList>
            <person name="Ventura M."/>
            <person name="Milani C."/>
            <person name="Lugli G.A."/>
        </authorList>
    </citation>
    <scope>NUCLEOTIDE SEQUENCE [LARGE SCALE GENOMIC DNA]</scope>
    <source>
        <strain evidence="4 5">LMG 10510</strain>
    </source>
</reference>
<keyword evidence="5" id="KW-1185">Reference proteome</keyword>
<gene>
    <name evidence="4" type="ORF">BCHO_1221</name>
</gene>
<dbReference type="eggNOG" id="COG0456">
    <property type="taxonomic scope" value="Bacteria"/>
</dbReference>
<dbReference type="STRING" id="35760.BCHO_1221"/>
<dbReference type="RefSeq" id="WP_024540385.1">
    <property type="nucleotide sequence ID" value="NZ_JBQKLO010000002.1"/>
</dbReference>
<proteinExistence type="predicted"/>
<accession>A0A087AEI9</accession>
<dbReference type="InterPro" id="IPR050832">
    <property type="entry name" value="Bact_Acetyltransf"/>
</dbReference>
<comment type="caution">
    <text evidence="4">The sequence shown here is derived from an EMBL/GenBank/DDBJ whole genome shotgun (WGS) entry which is preliminary data.</text>
</comment>
<evidence type="ECO:0000256" key="1">
    <source>
        <dbReference type="ARBA" id="ARBA00022679"/>
    </source>
</evidence>
<dbReference type="GO" id="GO:0016747">
    <property type="term" value="F:acyltransferase activity, transferring groups other than amino-acyl groups"/>
    <property type="evidence" value="ECO:0007669"/>
    <property type="project" value="InterPro"/>
</dbReference>
<dbReference type="OrthoDB" id="143110at2"/>
<evidence type="ECO:0000259" key="3">
    <source>
        <dbReference type="PROSITE" id="PS51186"/>
    </source>
</evidence>
<feature type="domain" description="N-acetyltransferase" evidence="3">
    <location>
        <begin position="1"/>
        <end position="171"/>
    </location>
</feature>
<dbReference type="AlphaFoldDB" id="A0A087AEI9"/>
<evidence type="ECO:0000256" key="2">
    <source>
        <dbReference type="ARBA" id="ARBA00023315"/>
    </source>
</evidence>
<dbReference type="Gene3D" id="3.40.630.30">
    <property type="match status" value="1"/>
</dbReference>
<dbReference type="PROSITE" id="PS51186">
    <property type="entry name" value="GNAT"/>
    <property type="match status" value="1"/>
</dbReference>
<dbReference type="Pfam" id="PF00583">
    <property type="entry name" value="Acetyltransf_1"/>
    <property type="match status" value="1"/>
</dbReference>
<dbReference type="InterPro" id="IPR016181">
    <property type="entry name" value="Acyl_CoA_acyltransferase"/>
</dbReference>
<keyword evidence="2" id="KW-0012">Acyltransferase</keyword>
<evidence type="ECO:0000313" key="5">
    <source>
        <dbReference type="Proteomes" id="UP000028995"/>
    </source>
</evidence>
<protein>
    <submittedName>
        <fullName evidence="4">Transcriptional regulator</fullName>
    </submittedName>
</protein>
<dbReference type="Proteomes" id="UP000028995">
    <property type="component" value="Unassembled WGS sequence"/>
</dbReference>
<dbReference type="EMBL" id="JGYU01000006">
    <property type="protein sequence ID" value="KFI57189.1"/>
    <property type="molecule type" value="Genomic_DNA"/>
</dbReference>
<organism evidence="4 5">
    <name type="scientific">Bifidobacterium choerinum</name>
    <dbReference type="NCBI Taxonomy" id="35760"/>
    <lineage>
        <taxon>Bacteria</taxon>
        <taxon>Bacillati</taxon>
        <taxon>Actinomycetota</taxon>
        <taxon>Actinomycetes</taxon>
        <taxon>Bifidobacteriales</taxon>
        <taxon>Bifidobacteriaceae</taxon>
        <taxon>Bifidobacterium</taxon>
    </lineage>
</organism>
<evidence type="ECO:0000313" key="4">
    <source>
        <dbReference type="EMBL" id="KFI57189.1"/>
    </source>
</evidence>
<dbReference type="CDD" id="cd04301">
    <property type="entry name" value="NAT_SF"/>
    <property type="match status" value="1"/>
</dbReference>
<name>A0A087AEI9_9BIFI</name>
<dbReference type="SUPFAM" id="SSF55729">
    <property type="entry name" value="Acyl-CoA N-acyltransferases (Nat)"/>
    <property type="match status" value="1"/>
</dbReference>
<sequence>MPMIQMDRSDDVDVIRALSVDTFAQTFADTNTKEDLDEYFANNLSRDELQREIDDPDSVFLVASVDGEPAGYMKTNVGAAQTEPMGDDSLEIQRLYILRDYKHHGLGTNLMHTAFDMARAQGKTRTWLGVWEHNDPAIAFYKRFGFTRCGSHTFVVGHDRQTDLLMQTPVPARG</sequence>
<dbReference type="InterPro" id="IPR000182">
    <property type="entry name" value="GNAT_dom"/>
</dbReference>